<evidence type="ECO:0000259" key="2">
    <source>
        <dbReference type="Pfam" id="PF13778"/>
    </source>
</evidence>
<evidence type="ECO:0000313" key="3">
    <source>
        <dbReference type="EMBL" id="MCD7108835.1"/>
    </source>
</evidence>
<organism evidence="3 4">
    <name type="scientific">Rhizobium quercicola</name>
    <dbReference type="NCBI Taxonomy" id="2901226"/>
    <lineage>
        <taxon>Bacteria</taxon>
        <taxon>Pseudomonadati</taxon>
        <taxon>Pseudomonadota</taxon>
        <taxon>Alphaproteobacteria</taxon>
        <taxon>Hyphomicrobiales</taxon>
        <taxon>Rhizobiaceae</taxon>
        <taxon>Rhizobium/Agrobacterium group</taxon>
        <taxon>Rhizobium</taxon>
    </lineage>
</organism>
<reference evidence="3" key="1">
    <citation type="submission" date="2021-12" db="EMBL/GenBank/DDBJ databases">
        <authorList>
            <person name="Li Y."/>
        </authorList>
    </citation>
    <scope>NUCLEOTIDE SEQUENCE</scope>
    <source>
        <strain evidence="3">DKSPLA3</strain>
    </source>
</reference>
<feature type="domain" description="DUF4174" evidence="2">
    <location>
        <begin position="23"/>
        <end position="136"/>
    </location>
</feature>
<keyword evidence="1" id="KW-0732">Signal</keyword>
<proteinExistence type="predicted"/>
<dbReference type="Proteomes" id="UP001139089">
    <property type="component" value="Unassembled WGS sequence"/>
</dbReference>
<evidence type="ECO:0000256" key="1">
    <source>
        <dbReference type="ARBA" id="ARBA00022729"/>
    </source>
</evidence>
<keyword evidence="4" id="KW-1185">Reference proteome</keyword>
<sequence length="139" mass="15438">MLKSLMTEIFGVGPHPEETSGNLHDLQWEKRVIVIFSDPARLKSDAQLGALRADTDALRQRDLAIFTVDNNEVRPAFGSDFVPQAHTLRKDLGCAPGAFALVLVGKDGHVKSRYDDVVDPDVIFAEIDSMPMRQAEIHR</sequence>
<dbReference type="Pfam" id="PF13778">
    <property type="entry name" value="DUF4174"/>
    <property type="match status" value="1"/>
</dbReference>
<dbReference type="RefSeq" id="WP_231813118.1">
    <property type="nucleotide sequence ID" value="NZ_JAJOZR010000004.1"/>
</dbReference>
<protein>
    <submittedName>
        <fullName evidence="3">DUF4174 domain-containing protein</fullName>
    </submittedName>
</protein>
<name>A0A9X1T0K7_9HYPH</name>
<dbReference type="EMBL" id="JAJOZR010000004">
    <property type="protein sequence ID" value="MCD7108835.1"/>
    <property type="molecule type" value="Genomic_DNA"/>
</dbReference>
<dbReference type="InterPro" id="IPR025232">
    <property type="entry name" value="DUF4174"/>
</dbReference>
<accession>A0A9X1T0K7</accession>
<dbReference type="AlphaFoldDB" id="A0A9X1T0K7"/>
<gene>
    <name evidence="3" type="ORF">LRX75_07250</name>
</gene>
<comment type="caution">
    <text evidence="3">The sequence shown here is derived from an EMBL/GenBank/DDBJ whole genome shotgun (WGS) entry which is preliminary data.</text>
</comment>
<evidence type="ECO:0000313" key="4">
    <source>
        <dbReference type="Proteomes" id="UP001139089"/>
    </source>
</evidence>